<dbReference type="AlphaFoldDB" id="A0A310SKA1"/>
<reference evidence="2 3" key="1">
    <citation type="submission" date="2015-07" db="EMBL/GenBank/DDBJ databases">
        <title>The genome of Eufriesea mexicana.</title>
        <authorList>
            <person name="Pan H."/>
            <person name="Kapheim K."/>
        </authorList>
    </citation>
    <scope>NUCLEOTIDE SEQUENCE [LARGE SCALE GENOMIC DNA]</scope>
    <source>
        <strain evidence="2">0111107269</strain>
        <tissue evidence="2">Whole body</tissue>
    </source>
</reference>
<dbReference type="PANTHER" id="PTHR39069:SF8">
    <property type="entry name" value="FI17111P1"/>
    <property type="match status" value="1"/>
</dbReference>
<dbReference type="PANTHER" id="PTHR39069">
    <property type="entry name" value="ECDYSONE-INDUCIBLE GENE E1, ISOFORM A"/>
    <property type="match status" value="1"/>
</dbReference>
<evidence type="ECO:0000259" key="1">
    <source>
        <dbReference type="Pfam" id="PF01683"/>
    </source>
</evidence>
<evidence type="ECO:0000313" key="3">
    <source>
        <dbReference type="Proteomes" id="UP000250275"/>
    </source>
</evidence>
<accession>A0A310SKA1</accession>
<feature type="non-terminal residue" evidence="2">
    <location>
        <position position="228"/>
    </location>
</feature>
<keyword evidence="3" id="KW-1185">Reference proteome</keyword>
<dbReference type="InterPro" id="IPR006149">
    <property type="entry name" value="EB_dom"/>
</dbReference>
<organism evidence="2 3">
    <name type="scientific">Eufriesea mexicana</name>
    <dbReference type="NCBI Taxonomy" id="516756"/>
    <lineage>
        <taxon>Eukaryota</taxon>
        <taxon>Metazoa</taxon>
        <taxon>Ecdysozoa</taxon>
        <taxon>Arthropoda</taxon>
        <taxon>Hexapoda</taxon>
        <taxon>Insecta</taxon>
        <taxon>Pterygota</taxon>
        <taxon>Neoptera</taxon>
        <taxon>Endopterygota</taxon>
        <taxon>Hymenoptera</taxon>
        <taxon>Apocrita</taxon>
        <taxon>Aculeata</taxon>
        <taxon>Apoidea</taxon>
        <taxon>Anthophila</taxon>
        <taxon>Apidae</taxon>
        <taxon>Eufriesea</taxon>
    </lineage>
</organism>
<feature type="domain" description="EB" evidence="1">
    <location>
        <begin position="3"/>
        <end position="60"/>
    </location>
</feature>
<evidence type="ECO:0000313" key="2">
    <source>
        <dbReference type="EMBL" id="OAD60219.1"/>
    </source>
</evidence>
<feature type="non-terminal residue" evidence="2">
    <location>
        <position position="1"/>
    </location>
</feature>
<dbReference type="Proteomes" id="UP000250275">
    <property type="component" value="Unassembled WGS sequence"/>
</dbReference>
<proteinExistence type="predicted"/>
<dbReference type="Pfam" id="PF01683">
    <property type="entry name" value="EB"/>
    <property type="match status" value="1"/>
</dbReference>
<sequence length="228" mass="25601">CACQEHYILSSNKRACLKKAEALDFPCVEDKQCLGFLSNTTCQNGQCSCMPGYHHTRNACYRMIGIGERCSQSEECAHVHGAICTDEGVCDCAEKTVINGERKECLSVASEILDSCVEDIQCTMSFPNALCIDRTCQCHNRYHFEPEMRRCFIDKSFGENCGNKYECYQVEKENVTEKALACEENICVCAENYAREEDRCVNEGSRFPVPVLLVILATIACVAFSRQN</sequence>
<name>A0A310SKA1_9HYME</name>
<dbReference type="OrthoDB" id="5912242at2759"/>
<protein>
    <recommendedName>
        <fullName evidence="1">EB domain-containing protein</fullName>
    </recommendedName>
</protein>
<gene>
    <name evidence="2" type="ORF">WN48_06148</name>
</gene>
<dbReference type="EMBL" id="KQ760478">
    <property type="protein sequence ID" value="OAD60219.1"/>
    <property type="molecule type" value="Genomic_DNA"/>
</dbReference>